<dbReference type="InParanoid" id="A0A0V0QLL9"/>
<proteinExistence type="predicted"/>
<protein>
    <submittedName>
        <fullName evidence="4">Insulin-like growth factor binding protein, N-terminal</fullName>
    </submittedName>
</protein>
<name>A0A0V0QLL9_PSEPJ</name>
<keyword evidence="3" id="KW-0472">Membrane</keyword>
<dbReference type="SUPFAM" id="SSF57184">
    <property type="entry name" value="Growth factor receptor domain"/>
    <property type="match status" value="1"/>
</dbReference>
<evidence type="ECO:0000256" key="1">
    <source>
        <dbReference type="SAM" id="Coils"/>
    </source>
</evidence>
<dbReference type="EMBL" id="LDAU01000151">
    <property type="protein sequence ID" value="KRX02853.1"/>
    <property type="molecule type" value="Genomic_DNA"/>
</dbReference>
<evidence type="ECO:0000256" key="2">
    <source>
        <dbReference type="SAM" id="MobiDB-lite"/>
    </source>
</evidence>
<dbReference type="Proteomes" id="UP000054937">
    <property type="component" value="Unassembled WGS sequence"/>
</dbReference>
<evidence type="ECO:0000313" key="5">
    <source>
        <dbReference type="Proteomes" id="UP000054937"/>
    </source>
</evidence>
<keyword evidence="1" id="KW-0175">Coiled coil</keyword>
<gene>
    <name evidence="4" type="ORF">PPERSA_04056</name>
</gene>
<dbReference type="PANTHER" id="PTHR31513">
    <property type="entry name" value="EPHRIN TYPE-B RECEPTOR"/>
    <property type="match status" value="1"/>
</dbReference>
<dbReference type="OrthoDB" id="304094at2759"/>
<feature type="coiled-coil region" evidence="1">
    <location>
        <begin position="655"/>
        <end position="714"/>
    </location>
</feature>
<keyword evidence="5" id="KW-1185">Reference proteome</keyword>
<evidence type="ECO:0000313" key="4">
    <source>
        <dbReference type="EMBL" id="KRX02853.1"/>
    </source>
</evidence>
<dbReference type="PANTHER" id="PTHR31513:SF2">
    <property type="entry name" value="MRAZ"/>
    <property type="match status" value="1"/>
</dbReference>
<dbReference type="InterPro" id="IPR009030">
    <property type="entry name" value="Growth_fac_rcpt_cys_sf"/>
</dbReference>
<organism evidence="4 5">
    <name type="scientific">Pseudocohnilembus persalinus</name>
    <name type="common">Ciliate</name>
    <dbReference type="NCBI Taxonomy" id="266149"/>
    <lineage>
        <taxon>Eukaryota</taxon>
        <taxon>Sar</taxon>
        <taxon>Alveolata</taxon>
        <taxon>Ciliophora</taxon>
        <taxon>Intramacronucleata</taxon>
        <taxon>Oligohymenophorea</taxon>
        <taxon>Scuticociliatia</taxon>
        <taxon>Philasterida</taxon>
        <taxon>Pseudocohnilembidae</taxon>
        <taxon>Pseudocohnilembus</taxon>
    </lineage>
</organism>
<accession>A0A0V0QLL9</accession>
<feature type="region of interest" description="Disordered" evidence="2">
    <location>
        <begin position="318"/>
        <end position="341"/>
    </location>
</feature>
<evidence type="ECO:0000256" key="3">
    <source>
        <dbReference type="SAM" id="Phobius"/>
    </source>
</evidence>
<reference evidence="4 5" key="1">
    <citation type="journal article" date="2015" name="Sci. Rep.">
        <title>Genome of the facultative scuticociliatosis pathogen Pseudocohnilembus persalinus provides insight into its virulence through horizontal gene transfer.</title>
        <authorList>
            <person name="Xiong J."/>
            <person name="Wang G."/>
            <person name="Cheng J."/>
            <person name="Tian M."/>
            <person name="Pan X."/>
            <person name="Warren A."/>
            <person name="Jiang C."/>
            <person name="Yuan D."/>
            <person name="Miao W."/>
        </authorList>
    </citation>
    <scope>NUCLEOTIDE SEQUENCE [LARGE SCALE GENOMIC DNA]</scope>
    <source>
        <strain evidence="4">36N120E</strain>
    </source>
</reference>
<feature type="transmembrane region" description="Helical" evidence="3">
    <location>
        <begin position="546"/>
        <end position="568"/>
    </location>
</feature>
<keyword evidence="3" id="KW-0812">Transmembrane</keyword>
<keyword evidence="3" id="KW-1133">Transmembrane helix</keyword>
<dbReference type="AlphaFoldDB" id="A0A0V0QLL9"/>
<comment type="caution">
    <text evidence="4">The sequence shown here is derived from an EMBL/GenBank/DDBJ whole genome shotgun (WGS) entry which is preliminary data.</text>
</comment>
<sequence length="792" mass="90757">MLKINYAIDGEKTPYWYDGEINFNAKKGEEQQQLEDLIFNDFNIIIISLKNIIMQNGVNIIGSKIGIYANQITINSNNSIQSKFGCLQGQGIGKGSIFNYFDLQNQNQICSASGGSHRGYGGIGRLINLVELQGQKLKLNQQYQQQQVKHFDNMNFSYKRNLRTNLHGKNSTTLQKCQNSKILQDKKINYHQIKNNYHIKEYDLHANNINQQKKQNIQNCPLLNSQLKYLQNIQTYGQGAVSESGSGGGSLSGYRNDKYGQGGGIIILQSAEILTLNGVLNASGNPGIYQISNSNNSYNENENKNIDNINNNLKNEAKQNSTNQKNDTKNDNKQNIINQKNSINNVDKQKYNIKNDDIQKINTNQKNDSNQNLIIGGGSGGSVFIMAKNLLGQGKILAQGGASDSQGIVGEGGGGFINIILDSLFLTSDAETFTGEINYKAGQRDLKINSQNQEEQNLEEYYAEIGTFESVQCPPGYQKQQKELQCELCPSMTFKSSYLGSCQQCPENLQLSYSNQKGGMKISDCYQKKSECMHMECHLFIIFDKLYGLAGIILLNLLLIFLILGYLIRRYWRIKLHFQVEQIPLYYDQIDKDVKLAKNQSQEQEKLKQKPLQLNDLFYHRHRILFMGTNYHNSPLSLHINPPEEIMPITRIDEYKKFAKEIKEKELKMHQEEEIQQQKNKNQQDSTLKFAEEMSQIRQKNEKIKKSLQDYIAELKDIKYYEEQTYDIKISLVVTKIQQTVKQVLHQCESSDLSQEVEQIKREEEEENLNIYFNRQMLINRSIMEDMGLLKE</sequence>